<accession>A0A9D2J777</accession>
<gene>
    <name evidence="2" type="ORF">H9968_03725</name>
</gene>
<keyword evidence="1" id="KW-0472">Membrane</keyword>
<feature type="transmembrane region" description="Helical" evidence="1">
    <location>
        <begin position="30"/>
        <end position="48"/>
    </location>
</feature>
<keyword evidence="1" id="KW-1133">Transmembrane helix</keyword>
<dbReference type="Proteomes" id="UP000824049">
    <property type="component" value="Unassembled WGS sequence"/>
</dbReference>
<feature type="transmembrane region" description="Helical" evidence="1">
    <location>
        <begin position="6"/>
        <end position="23"/>
    </location>
</feature>
<dbReference type="AlphaFoldDB" id="A0A9D2J777"/>
<evidence type="ECO:0000313" key="2">
    <source>
        <dbReference type="EMBL" id="HIZ39023.1"/>
    </source>
</evidence>
<evidence type="ECO:0000313" key="3">
    <source>
        <dbReference type="Proteomes" id="UP000824049"/>
    </source>
</evidence>
<dbReference type="InterPro" id="IPR010001">
    <property type="entry name" value="BofA"/>
</dbReference>
<name>A0A9D2J777_9FIRM</name>
<proteinExistence type="predicted"/>
<evidence type="ECO:0000256" key="1">
    <source>
        <dbReference type="SAM" id="Phobius"/>
    </source>
</evidence>
<protein>
    <submittedName>
        <fullName evidence="2">Pro-sigmaK processing inhibitor BofA family protein</fullName>
    </submittedName>
</protein>
<reference evidence="2" key="1">
    <citation type="journal article" date="2021" name="PeerJ">
        <title>Extensive microbial diversity within the chicken gut microbiome revealed by metagenomics and culture.</title>
        <authorList>
            <person name="Gilroy R."/>
            <person name="Ravi A."/>
            <person name="Getino M."/>
            <person name="Pursley I."/>
            <person name="Horton D.L."/>
            <person name="Alikhan N.F."/>
            <person name="Baker D."/>
            <person name="Gharbi K."/>
            <person name="Hall N."/>
            <person name="Watson M."/>
            <person name="Adriaenssens E.M."/>
            <person name="Foster-Nyarko E."/>
            <person name="Jarju S."/>
            <person name="Secka A."/>
            <person name="Antonio M."/>
            <person name="Oren A."/>
            <person name="Chaudhuri R.R."/>
            <person name="La Ragione R."/>
            <person name="Hildebrand F."/>
            <person name="Pallen M.J."/>
        </authorList>
    </citation>
    <scope>NUCLEOTIDE SEQUENCE</scope>
    <source>
        <strain evidence="2">CHK179-28034</strain>
    </source>
</reference>
<dbReference type="Pfam" id="PF07441">
    <property type="entry name" value="BofA"/>
    <property type="match status" value="1"/>
</dbReference>
<reference evidence="2" key="2">
    <citation type="submission" date="2021-04" db="EMBL/GenBank/DDBJ databases">
        <authorList>
            <person name="Gilroy R."/>
        </authorList>
    </citation>
    <scope>NUCLEOTIDE SEQUENCE</scope>
    <source>
        <strain evidence="2">CHK179-28034</strain>
    </source>
</reference>
<comment type="caution">
    <text evidence="2">The sequence shown here is derived from an EMBL/GenBank/DDBJ whole genome shotgun (WGS) entry which is preliminary data.</text>
</comment>
<sequence>MNQNQIIILLSTAALAIYLISYIRKRPAALLSFLGRGAAGLSYIYLFNSFCIARGIATHLGINLITFGLSAFLGIPGVLLAYGVNLLRFL</sequence>
<dbReference type="EMBL" id="DXBR01000040">
    <property type="protein sequence ID" value="HIZ39023.1"/>
    <property type="molecule type" value="Genomic_DNA"/>
</dbReference>
<organism evidence="2 3">
    <name type="scientific">Candidatus Anaerobutyricum stercoris</name>
    <dbReference type="NCBI Taxonomy" id="2838457"/>
    <lineage>
        <taxon>Bacteria</taxon>
        <taxon>Bacillati</taxon>
        <taxon>Bacillota</taxon>
        <taxon>Clostridia</taxon>
        <taxon>Lachnospirales</taxon>
        <taxon>Lachnospiraceae</taxon>
        <taxon>Anaerobutyricum</taxon>
    </lineage>
</organism>
<feature type="transmembrane region" description="Helical" evidence="1">
    <location>
        <begin position="60"/>
        <end position="84"/>
    </location>
</feature>
<keyword evidence="1" id="KW-0812">Transmembrane</keyword>